<keyword evidence="2" id="KW-1185">Reference proteome</keyword>
<name>A0AAV4Q435_CAEEX</name>
<reference evidence="1 2" key="1">
    <citation type="submission" date="2021-06" db="EMBL/GenBank/DDBJ databases">
        <title>Caerostris extrusa draft genome.</title>
        <authorList>
            <person name="Kono N."/>
            <person name="Arakawa K."/>
        </authorList>
    </citation>
    <scope>NUCLEOTIDE SEQUENCE [LARGE SCALE GENOMIC DNA]</scope>
</reference>
<dbReference type="AlphaFoldDB" id="A0AAV4Q435"/>
<evidence type="ECO:0000313" key="2">
    <source>
        <dbReference type="Proteomes" id="UP001054945"/>
    </source>
</evidence>
<proteinExistence type="predicted"/>
<dbReference type="Proteomes" id="UP001054945">
    <property type="component" value="Unassembled WGS sequence"/>
</dbReference>
<organism evidence="1 2">
    <name type="scientific">Caerostris extrusa</name>
    <name type="common">Bark spider</name>
    <name type="synonym">Caerostris bankana</name>
    <dbReference type="NCBI Taxonomy" id="172846"/>
    <lineage>
        <taxon>Eukaryota</taxon>
        <taxon>Metazoa</taxon>
        <taxon>Ecdysozoa</taxon>
        <taxon>Arthropoda</taxon>
        <taxon>Chelicerata</taxon>
        <taxon>Arachnida</taxon>
        <taxon>Araneae</taxon>
        <taxon>Araneomorphae</taxon>
        <taxon>Entelegynae</taxon>
        <taxon>Araneoidea</taxon>
        <taxon>Araneidae</taxon>
        <taxon>Caerostris</taxon>
    </lineage>
</organism>
<gene>
    <name evidence="1" type="ORF">CEXT_31731</name>
</gene>
<sequence length="129" mass="14915">MGMLSYVHQYKRHEYLKTDTAFFMVPSYFSTQSKGGFEKHKFPQKSTRSYEKFNQLVKVGVILIPFPTNSSFRRPIICSHTQWETVACPHKLGSRYHEGHKIPEVKPIPLGRGRQGSLGNGLWPELHHC</sequence>
<dbReference type="EMBL" id="BPLR01005523">
    <property type="protein sequence ID" value="GIY02957.1"/>
    <property type="molecule type" value="Genomic_DNA"/>
</dbReference>
<protein>
    <submittedName>
        <fullName evidence="1">Uncharacterized protein</fullName>
    </submittedName>
</protein>
<accession>A0AAV4Q435</accession>
<evidence type="ECO:0000313" key="1">
    <source>
        <dbReference type="EMBL" id="GIY02957.1"/>
    </source>
</evidence>
<comment type="caution">
    <text evidence="1">The sequence shown here is derived from an EMBL/GenBank/DDBJ whole genome shotgun (WGS) entry which is preliminary data.</text>
</comment>